<evidence type="ECO:0000313" key="2">
    <source>
        <dbReference type="Proteomes" id="UP000023152"/>
    </source>
</evidence>
<organism evidence="1 2">
    <name type="scientific">Reticulomyxa filosa</name>
    <dbReference type="NCBI Taxonomy" id="46433"/>
    <lineage>
        <taxon>Eukaryota</taxon>
        <taxon>Sar</taxon>
        <taxon>Rhizaria</taxon>
        <taxon>Retaria</taxon>
        <taxon>Foraminifera</taxon>
        <taxon>Monothalamids</taxon>
        <taxon>Reticulomyxidae</taxon>
        <taxon>Reticulomyxa</taxon>
    </lineage>
</organism>
<keyword evidence="2" id="KW-1185">Reference proteome</keyword>
<dbReference type="AlphaFoldDB" id="X6LUL2"/>
<protein>
    <submittedName>
        <fullName evidence="1">Uncharacterized protein</fullName>
    </submittedName>
</protein>
<evidence type="ECO:0000313" key="1">
    <source>
        <dbReference type="EMBL" id="ETO04380.1"/>
    </source>
</evidence>
<dbReference type="EMBL" id="ASPP01029429">
    <property type="protein sequence ID" value="ETO04380.1"/>
    <property type="molecule type" value="Genomic_DNA"/>
</dbReference>
<dbReference type="Proteomes" id="UP000023152">
    <property type="component" value="Unassembled WGS sequence"/>
</dbReference>
<sequence length="348" mass="40474">MNESQQLINNLNCIIQHEKQHWDMLASKYIVPFLQRLDYRFDDASAMLNEWEDAHTDSMRSLQELGRILSNVWTKSKNNEIISPFSSSSSSSFPKSLKTGRPNLIIANHNNKLWSVLSLYESIGLTPRAEHVLLCKETTTEEEVECLLLRALLYMKSNKAINVKAPLYCLVWPEKLQARTLEKVIKLPSQSRQTQLYLFAVVSSDRDNGLSYILREFKWNASEENVNPNSGIHNMYARELDLLTTKKADQKPFVRLYEVKDNNTGKTWTIRRDIKDLEQTTSKIQSVCIRFNSSDIDWENTVKVLWKYHPCQADNASKENSKNIEKNMKNLKYSKDNWIVYHIDISSC</sequence>
<gene>
    <name evidence="1" type="ORF">RFI_33013</name>
</gene>
<proteinExistence type="predicted"/>
<feature type="non-terminal residue" evidence="1">
    <location>
        <position position="348"/>
    </location>
</feature>
<reference evidence="1 2" key="1">
    <citation type="journal article" date="2013" name="Curr. Biol.">
        <title>The Genome of the Foraminiferan Reticulomyxa filosa.</title>
        <authorList>
            <person name="Glockner G."/>
            <person name="Hulsmann N."/>
            <person name="Schleicher M."/>
            <person name="Noegel A.A."/>
            <person name="Eichinger L."/>
            <person name="Gallinger C."/>
            <person name="Pawlowski J."/>
            <person name="Sierra R."/>
            <person name="Euteneuer U."/>
            <person name="Pillet L."/>
            <person name="Moustafa A."/>
            <person name="Platzer M."/>
            <person name="Groth M."/>
            <person name="Szafranski K."/>
            <person name="Schliwa M."/>
        </authorList>
    </citation>
    <scope>NUCLEOTIDE SEQUENCE [LARGE SCALE GENOMIC DNA]</scope>
</reference>
<accession>X6LUL2</accession>
<comment type="caution">
    <text evidence="1">The sequence shown here is derived from an EMBL/GenBank/DDBJ whole genome shotgun (WGS) entry which is preliminary data.</text>
</comment>
<name>X6LUL2_RETFI</name>